<sequence length="1064" mass="115898">MSEINVEQLTPMMRQYVEMRRQHPDKLMFYRLGDFYEMFFDDAKVAASILDLTLTRRGNQGGEPIPMAGVPVHTAESYITRLMKAGYSVVICDQLTDKSAAGNNMIERRITRIYTPGTATDEGMIPEKQDNIIAAVFGEKNSFGFATLSLGSGHFTTTEVNSINDLLMFIAKTSPAELLYPEHFTHYQDLAEVLCRKALPLWDFDFKNAQALLCEQFKTKSLTGFDLDKLHAGVCAAGALLKYVKDMQKVDIEHITGITHDRSSDIVLLDKNAQRNLELSKNLSGNDEGTLLSVLDDTRTAMGSRLLRHMMTNPLRDNQQINERLDLVEAFMHCPTADELGMELASIGDIERIVARIGLRSAKPRDLSKLREALATLPKIKQLMVNAWPEYASLPPEVAALAESAGRLQATSAPTATVEQQDLAAATPSMAEPTSTGDSTAADTTTSTATAEASASNADAEAEPPATSATPESVPTASAVNANVAVNSTDAASAEHSNYSEEISNTAGAAAASDAADANAAEAGTSGDEADTKRRFAQMLINQAAQIPDSAEVLDLLQRAIMEFPALLIRDGGVIAAGYNAELDELRDLQNGSEHTLADIEAREKERTGINTLRVSFNNVHGYYIEVSRGAAEKVPMDYIRRQTLKNSERFITPELKELEEKTLSAQTRSLQIEKELYTQLLEILITHLPTLSSFAHSIARLDAMMALARVAVKRHYFRPELVSDSIIKITAGRHPVVEALSNTPFIANGIELNDKRNLAVISGPNMGGKSTFMRQTALIAIMARMGSFVPATQAVIGDIDRIFTRIGASDDLASGRSTFMVEMEETATILNNATTKSLVIMDEVGRGTSGAEGAAIAEAIVQYMAKDLKAKTLFATHYTEVTTLIENYANAFNLCFNAQEFNGKIVFLYHAEPGRQSRSFGIEVAQLAGVPAKITKRAVGFYRAHAKELESQDLFTPPLLGAVPADNNNNSNTSATETGSDSAATAAQSKGDAHEALTQAVERIKVLEAQVRESSARAEAAESEYERYVQLAQRIRALEVEQLTPLEALNTLYQLKEMLCKGK</sequence>
<dbReference type="Gene3D" id="3.30.420.110">
    <property type="entry name" value="MutS, connector domain"/>
    <property type="match status" value="1"/>
</dbReference>
<feature type="domain" description="DNA mismatch repair proteins mutS family" evidence="13">
    <location>
        <begin position="838"/>
        <end position="854"/>
    </location>
</feature>
<dbReference type="SUPFAM" id="SSF53150">
    <property type="entry name" value="DNA repair protein MutS, domain II"/>
    <property type="match status" value="1"/>
</dbReference>
<dbReference type="InterPro" id="IPR027417">
    <property type="entry name" value="P-loop_NTPase"/>
</dbReference>
<dbReference type="InterPro" id="IPR045076">
    <property type="entry name" value="MutS"/>
</dbReference>
<gene>
    <name evidence="9 14" type="primary">mutS</name>
    <name evidence="14" type="ORF">H9847_02085</name>
</gene>
<protein>
    <recommendedName>
        <fullName evidence="2 9">DNA mismatch repair protein MutS</fullName>
    </recommendedName>
</protein>
<dbReference type="FunFam" id="3.40.1170.10:FF:000001">
    <property type="entry name" value="DNA mismatch repair protein MutS"/>
    <property type="match status" value="1"/>
</dbReference>
<dbReference type="PIRSF" id="PIRSF037677">
    <property type="entry name" value="DNA_mis_repair_Msh6"/>
    <property type="match status" value="1"/>
</dbReference>
<dbReference type="SUPFAM" id="SSF48334">
    <property type="entry name" value="DNA repair protein MutS, domain III"/>
    <property type="match status" value="2"/>
</dbReference>
<evidence type="ECO:0000256" key="11">
    <source>
        <dbReference type="SAM" id="Coils"/>
    </source>
</evidence>
<dbReference type="GO" id="GO:0140664">
    <property type="term" value="F:ATP-dependent DNA damage sensor activity"/>
    <property type="evidence" value="ECO:0007669"/>
    <property type="project" value="InterPro"/>
</dbReference>
<feature type="region of interest" description="Disordered" evidence="12">
    <location>
        <begin position="961"/>
        <end position="993"/>
    </location>
</feature>
<dbReference type="GO" id="GO:0006298">
    <property type="term" value="P:mismatch repair"/>
    <property type="evidence" value="ECO:0007669"/>
    <property type="project" value="UniProtKB-UniRule"/>
</dbReference>
<dbReference type="Pfam" id="PF05188">
    <property type="entry name" value="MutS_II"/>
    <property type="match status" value="1"/>
</dbReference>
<dbReference type="InterPro" id="IPR007861">
    <property type="entry name" value="DNA_mismatch_repair_MutS_clamp"/>
</dbReference>
<dbReference type="EMBL" id="JAHLFE010000038">
    <property type="protein sequence ID" value="MBU3843649.1"/>
    <property type="molecule type" value="Genomic_DNA"/>
</dbReference>
<dbReference type="SUPFAM" id="SSF55271">
    <property type="entry name" value="DNA repair protein MutS, domain I"/>
    <property type="match status" value="1"/>
</dbReference>
<dbReference type="InterPro" id="IPR005748">
    <property type="entry name" value="DNA_mismatch_repair_MutS"/>
</dbReference>
<dbReference type="InterPro" id="IPR036678">
    <property type="entry name" value="MutS_con_dom_sf"/>
</dbReference>
<dbReference type="InterPro" id="IPR007695">
    <property type="entry name" value="DNA_mismatch_repair_MutS-lik_N"/>
</dbReference>
<dbReference type="FunFam" id="1.10.1420.10:FF:000001">
    <property type="entry name" value="DNA mismatch repair protein MutS"/>
    <property type="match status" value="1"/>
</dbReference>
<evidence type="ECO:0000256" key="1">
    <source>
        <dbReference type="ARBA" id="ARBA00006271"/>
    </source>
</evidence>
<accession>A0A948TEY1</accession>
<feature type="compositionally biased region" description="Low complexity" evidence="12">
    <location>
        <begin position="968"/>
        <end position="981"/>
    </location>
</feature>
<dbReference type="AlphaFoldDB" id="A0A948TEY1"/>
<keyword evidence="5 9" id="KW-0067">ATP-binding</keyword>
<evidence type="ECO:0000256" key="5">
    <source>
        <dbReference type="ARBA" id="ARBA00022840"/>
    </source>
</evidence>
<dbReference type="InterPro" id="IPR017261">
    <property type="entry name" value="DNA_mismatch_repair_MutS/MSH"/>
</dbReference>
<evidence type="ECO:0000256" key="4">
    <source>
        <dbReference type="ARBA" id="ARBA00022763"/>
    </source>
</evidence>
<dbReference type="GO" id="GO:0005524">
    <property type="term" value="F:ATP binding"/>
    <property type="evidence" value="ECO:0007669"/>
    <property type="project" value="UniProtKB-UniRule"/>
</dbReference>
<dbReference type="Pfam" id="PF05192">
    <property type="entry name" value="MutS_III"/>
    <property type="match status" value="1"/>
</dbReference>
<feature type="region of interest" description="Disordered" evidence="12">
    <location>
        <begin position="425"/>
        <end position="476"/>
    </location>
</feature>
<dbReference type="InterPro" id="IPR000432">
    <property type="entry name" value="DNA_mismatch_repair_MutS_C"/>
</dbReference>
<dbReference type="NCBIfam" id="NF003810">
    <property type="entry name" value="PRK05399.1"/>
    <property type="match status" value="1"/>
</dbReference>
<dbReference type="Pfam" id="PF05190">
    <property type="entry name" value="MutS_IV"/>
    <property type="match status" value="1"/>
</dbReference>
<dbReference type="Proteomes" id="UP000733611">
    <property type="component" value="Unassembled WGS sequence"/>
</dbReference>
<feature type="coiled-coil region" evidence="11">
    <location>
        <begin position="998"/>
        <end position="1042"/>
    </location>
</feature>
<dbReference type="InterPro" id="IPR007696">
    <property type="entry name" value="DNA_mismatch_repair_MutS_core"/>
</dbReference>
<dbReference type="PANTHER" id="PTHR11361:SF34">
    <property type="entry name" value="DNA MISMATCH REPAIR PROTEIN MSH1, MITOCHONDRIAL"/>
    <property type="match status" value="1"/>
</dbReference>
<feature type="compositionally biased region" description="Low complexity" evidence="12">
    <location>
        <begin position="433"/>
        <end position="476"/>
    </location>
</feature>
<dbReference type="GO" id="GO:0030983">
    <property type="term" value="F:mismatched DNA binding"/>
    <property type="evidence" value="ECO:0007669"/>
    <property type="project" value="InterPro"/>
</dbReference>
<dbReference type="InterPro" id="IPR007860">
    <property type="entry name" value="DNA_mmatch_repair_MutS_con_dom"/>
</dbReference>
<dbReference type="GO" id="GO:0005829">
    <property type="term" value="C:cytosol"/>
    <property type="evidence" value="ECO:0007669"/>
    <property type="project" value="TreeGrafter"/>
</dbReference>
<dbReference type="Gene3D" id="1.10.1420.10">
    <property type="match status" value="4"/>
</dbReference>
<dbReference type="Gene3D" id="3.40.50.300">
    <property type="entry name" value="P-loop containing nucleotide triphosphate hydrolases"/>
    <property type="match status" value="1"/>
</dbReference>
<dbReference type="InterPro" id="IPR016151">
    <property type="entry name" value="DNA_mismatch_repair_MutS_N"/>
</dbReference>
<keyword evidence="3 9" id="KW-0547">Nucleotide-binding</keyword>
<evidence type="ECO:0000256" key="3">
    <source>
        <dbReference type="ARBA" id="ARBA00022741"/>
    </source>
</evidence>
<dbReference type="SUPFAM" id="SSF52540">
    <property type="entry name" value="P-loop containing nucleoside triphosphate hydrolases"/>
    <property type="match status" value="1"/>
</dbReference>
<dbReference type="PANTHER" id="PTHR11361">
    <property type="entry name" value="DNA MISMATCH REPAIR PROTEIN MUTS FAMILY MEMBER"/>
    <property type="match status" value="1"/>
</dbReference>
<reference evidence="14" key="1">
    <citation type="journal article" date="2021" name="PeerJ">
        <title>Extensive microbial diversity within the chicken gut microbiome revealed by metagenomics and culture.</title>
        <authorList>
            <person name="Gilroy R."/>
            <person name="Ravi A."/>
            <person name="Getino M."/>
            <person name="Pursley I."/>
            <person name="Horton D.L."/>
            <person name="Alikhan N.F."/>
            <person name="Baker D."/>
            <person name="Gharbi K."/>
            <person name="Hall N."/>
            <person name="Watson M."/>
            <person name="Adriaenssens E.M."/>
            <person name="Foster-Nyarko E."/>
            <person name="Jarju S."/>
            <person name="Secka A."/>
            <person name="Antonio M."/>
            <person name="Oren A."/>
            <person name="Chaudhuri R.R."/>
            <person name="La Ragione R."/>
            <person name="Hildebrand F."/>
            <person name="Pallen M.J."/>
        </authorList>
    </citation>
    <scope>NUCLEOTIDE SEQUENCE</scope>
    <source>
        <strain evidence="14">378</strain>
    </source>
</reference>
<evidence type="ECO:0000313" key="15">
    <source>
        <dbReference type="Proteomes" id="UP000733611"/>
    </source>
</evidence>
<dbReference type="InterPro" id="IPR036187">
    <property type="entry name" value="DNA_mismatch_repair_MutS_sf"/>
</dbReference>
<evidence type="ECO:0000313" key="14">
    <source>
        <dbReference type="EMBL" id="MBU3843649.1"/>
    </source>
</evidence>
<proteinExistence type="inferred from homology"/>
<comment type="caution">
    <text evidence="14">The sequence shown here is derived from an EMBL/GenBank/DDBJ whole genome shotgun (WGS) entry which is preliminary data.</text>
</comment>
<feature type="binding site" evidence="9">
    <location>
        <begin position="764"/>
        <end position="771"/>
    </location>
    <ligand>
        <name>ATP</name>
        <dbReference type="ChEBI" id="CHEBI:30616"/>
    </ligand>
</feature>
<keyword evidence="6 9" id="KW-0238">DNA-binding</keyword>
<dbReference type="Gene3D" id="3.40.1170.10">
    <property type="entry name" value="DNA repair protein MutS, domain I"/>
    <property type="match status" value="1"/>
</dbReference>
<name>A0A948TEY1_9GAMM</name>
<dbReference type="Pfam" id="PF01624">
    <property type="entry name" value="MutS_I"/>
    <property type="match status" value="1"/>
</dbReference>
<dbReference type="HAMAP" id="MF_00096">
    <property type="entry name" value="MutS"/>
    <property type="match status" value="1"/>
</dbReference>
<organism evidence="14 15">
    <name type="scientific">Candidatus Anaerobiospirillum pullicola</name>
    <dbReference type="NCBI Taxonomy" id="2838451"/>
    <lineage>
        <taxon>Bacteria</taxon>
        <taxon>Pseudomonadati</taxon>
        <taxon>Pseudomonadota</taxon>
        <taxon>Gammaproteobacteria</taxon>
        <taxon>Aeromonadales</taxon>
        <taxon>Succinivibrionaceae</taxon>
        <taxon>Anaerobiospirillum</taxon>
    </lineage>
</organism>
<evidence type="ECO:0000256" key="12">
    <source>
        <dbReference type="SAM" id="MobiDB-lite"/>
    </source>
</evidence>
<keyword evidence="4 9" id="KW-0227">DNA damage</keyword>
<keyword evidence="7 9" id="KW-0234">DNA repair</keyword>
<dbReference type="SMART" id="SM00534">
    <property type="entry name" value="MUTSac"/>
    <property type="match status" value="1"/>
</dbReference>
<evidence type="ECO:0000256" key="8">
    <source>
        <dbReference type="ARBA" id="ARBA00024647"/>
    </source>
</evidence>
<dbReference type="PROSITE" id="PS00486">
    <property type="entry name" value="DNA_MISMATCH_REPAIR_2"/>
    <property type="match status" value="1"/>
</dbReference>
<dbReference type="FunFam" id="1.10.1420.10:FF:000002">
    <property type="entry name" value="DNA mismatch repair protein MutS"/>
    <property type="match status" value="1"/>
</dbReference>
<keyword evidence="11" id="KW-0175">Coiled coil</keyword>
<comment type="similarity">
    <text evidence="1 9 10">Belongs to the DNA mismatch repair MutS family.</text>
</comment>
<evidence type="ECO:0000259" key="13">
    <source>
        <dbReference type="PROSITE" id="PS00486"/>
    </source>
</evidence>
<evidence type="ECO:0000256" key="6">
    <source>
        <dbReference type="ARBA" id="ARBA00023125"/>
    </source>
</evidence>
<evidence type="ECO:0000256" key="10">
    <source>
        <dbReference type="RuleBase" id="RU003756"/>
    </source>
</evidence>
<evidence type="ECO:0000256" key="9">
    <source>
        <dbReference type="HAMAP-Rule" id="MF_00096"/>
    </source>
</evidence>
<evidence type="ECO:0000256" key="7">
    <source>
        <dbReference type="ARBA" id="ARBA00023204"/>
    </source>
</evidence>
<dbReference type="GO" id="GO:0003684">
    <property type="term" value="F:damaged DNA binding"/>
    <property type="evidence" value="ECO:0007669"/>
    <property type="project" value="UniProtKB-UniRule"/>
</dbReference>
<dbReference type="SMART" id="SM00533">
    <property type="entry name" value="MUTSd"/>
    <property type="match status" value="1"/>
</dbReference>
<dbReference type="Pfam" id="PF00488">
    <property type="entry name" value="MutS_V"/>
    <property type="match status" value="1"/>
</dbReference>
<dbReference type="FunFam" id="3.40.50.300:FF:000870">
    <property type="entry name" value="MutS protein homolog 4"/>
    <property type="match status" value="1"/>
</dbReference>
<evidence type="ECO:0000256" key="2">
    <source>
        <dbReference type="ARBA" id="ARBA00021982"/>
    </source>
</evidence>
<comment type="function">
    <text evidence="8 9">This protein is involved in the repair of mismatches in DNA. It is possible that it carries out the mismatch recognition step. This protein has a weak ATPase activity.</text>
</comment>
<reference evidence="14" key="2">
    <citation type="submission" date="2021-04" db="EMBL/GenBank/DDBJ databases">
        <authorList>
            <person name="Gilroy R."/>
        </authorList>
    </citation>
    <scope>NUCLEOTIDE SEQUENCE</scope>
    <source>
        <strain evidence="14">378</strain>
    </source>
</reference>